<evidence type="ECO:0000313" key="3">
    <source>
        <dbReference type="Proteomes" id="UP000019593"/>
    </source>
</evidence>
<protein>
    <submittedName>
        <fullName evidence="2">Putative transposase</fullName>
    </submittedName>
</protein>
<organism evidence="2 3">
    <name type="scientific">Roseicyclus elongatus DSM 19469</name>
    <dbReference type="NCBI Taxonomy" id="1294273"/>
    <lineage>
        <taxon>Bacteria</taxon>
        <taxon>Pseudomonadati</taxon>
        <taxon>Pseudomonadota</taxon>
        <taxon>Alphaproteobacteria</taxon>
        <taxon>Rhodobacterales</taxon>
        <taxon>Roseobacteraceae</taxon>
        <taxon>Roseicyclus</taxon>
    </lineage>
</organism>
<dbReference type="OrthoDB" id="7848867at2"/>
<sequence length="104" mass="11190">MPKAEATENAEPAAPAADDAPEREQTVDEKIAAAKVHGPEPRRTIGSLVQELLMDPDLGYQEIVDQVLAEFPAANTSVRSVASVAAVMRKKGTDVPMRRKPRKG</sequence>
<evidence type="ECO:0000313" key="2">
    <source>
        <dbReference type="EMBL" id="AHM03051.1"/>
    </source>
</evidence>
<reference evidence="2 3" key="1">
    <citation type="submission" date="2013-03" db="EMBL/GenBank/DDBJ databases">
        <authorList>
            <person name="Fiebig A."/>
            <person name="Goeker M."/>
            <person name="Klenk H.-P.P."/>
        </authorList>
    </citation>
    <scope>NUCLEOTIDE SEQUENCE [LARGE SCALE GENOMIC DNA]</scope>
    <source>
        <strain evidence="3">DSM 19469</strain>
    </source>
</reference>
<keyword evidence="3" id="KW-1185">Reference proteome</keyword>
<dbReference type="AlphaFoldDB" id="W8S2T4"/>
<name>W8S2T4_9RHOB</name>
<dbReference type="eggNOG" id="ENOG502ZX3H">
    <property type="taxonomic scope" value="Bacteria"/>
</dbReference>
<gene>
    <name evidence="2" type="ORF">roselon_00611</name>
</gene>
<dbReference type="KEGG" id="red:roselon_00611"/>
<dbReference type="Proteomes" id="UP000019593">
    <property type="component" value="Chromosome"/>
</dbReference>
<proteinExistence type="predicted"/>
<dbReference type="EMBL" id="CP004372">
    <property type="protein sequence ID" value="AHM03051.1"/>
    <property type="molecule type" value="Genomic_DNA"/>
</dbReference>
<dbReference type="HOGENOM" id="CLU_2248099_0_0_5"/>
<accession>W8S2T4</accession>
<evidence type="ECO:0000256" key="1">
    <source>
        <dbReference type="SAM" id="MobiDB-lite"/>
    </source>
</evidence>
<dbReference type="RefSeq" id="WP_025310944.1">
    <property type="nucleotide sequence ID" value="NZ_CP004372.1"/>
</dbReference>
<feature type="compositionally biased region" description="Basic and acidic residues" evidence="1">
    <location>
        <begin position="20"/>
        <end position="29"/>
    </location>
</feature>
<feature type="compositionally biased region" description="Low complexity" evidence="1">
    <location>
        <begin position="1"/>
        <end position="18"/>
    </location>
</feature>
<feature type="region of interest" description="Disordered" evidence="1">
    <location>
        <begin position="1"/>
        <end position="29"/>
    </location>
</feature>